<keyword evidence="2" id="KW-1133">Transmembrane helix</keyword>
<protein>
    <submittedName>
        <fullName evidence="3">Uncharacterized protein</fullName>
    </submittedName>
</protein>
<evidence type="ECO:0000313" key="3">
    <source>
        <dbReference type="EMBL" id="KKM95097.1"/>
    </source>
</evidence>
<keyword evidence="2" id="KW-0472">Membrane</keyword>
<feature type="transmembrane region" description="Helical" evidence="2">
    <location>
        <begin position="125"/>
        <end position="146"/>
    </location>
</feature>
<sequence length="205" mass="23849">MTKQEIAKAKDSILKFMLDNTKINRAVFANDSYYDQRDFWSKLFDRKISSETIDRFISQIINYPDTIVSNFKESGIQPNELTKTFLDEGGFVGLYEKERKKIIDLENAKTVIALKNTRQAKLAKWQIITFWPLFVLGIFGGVYSAIDMLESNENISVDKYNSNISEIKKKIDSLRINFKQENNQLEERLYEAEMLIAVYESDSLP</sequence>
<keyword evidence="1" id="KW-0175">Coiled coil</keyword>
<evidence type="ECO:0000256" key="1">
    <source>
        <dbReference type="SAM" id="Coils"/>
    </source>
</evidence>
<dbReference type="EMBL" id="LAZR01006053">
    <property type="protein sequence ID" value="KKM95097.1"/>
    <property type="molecule type" value="Genomic_DNA"/>
</dbReference>
<name>A0A0F9PPI9_9ZZZZ</name>
<keyword evidence="2" id="KW-0812">Transmembrane</keyword>
<feature type="coiled-coil region" evidence="1">
    <location>
        <begin position="157"/>
        <end position="202"/>
    </location>
</feature>
<dbReference type="AlphaFoldDB" id="A0A0F9PPI9"/>
<organism evidence="3">
    <name type="scientific">marine sediment metagenome</name>
    <dbReference type="NCBI Taxonomy" id="412755"/>
    <lineage>
        <taxon>unclassified sequences</taxon>
        <taxon>metagenomes</taxon>
        <taxon>ecological metagenomes</taxon>
    </lineage>
</organism>
<reference evidence="3" key="1">
    <citation type="journal article" date="2015" name="Nature">
        <title>Complex archaea that bridge the gap between prokaryotes and eukaryotes.</title>
        <authorList>
            <person name="Spang A."/>
            <person name="Saw J.H."/>
            <person name="Jorgensen S.L."/>
            <person name="Zaremba-Niedzwiedzka K."/>
            <person name="Martijn J."/>
            <person name="Lind A.E."/>
            <person name="van Eijk R."/>
            <person name="Schleper C."/>
            <person name="Guy L."/>
            <person name="Ettema T.J."/>
        </authorList>
    </citation>
    <scope>NUCLEOTIDE SEQUENCE</scope>
</reference>
<proteinExistence type="predicted"/>
<comment type="caution">
    <text evidence="3">The sequence shown here is derived from an EMBL/GenBank/DDBJ whole genome shotgun (WGS) entry which is preliminary data.</text>
</comment>
<gene>
    <name evidence="3" type="ORF">LCGC14_1191590</name>
</gene>
<evidence type="ECO:0000256" key="2">
    <source>
        <dbReference type="SAM" id="Phobius"/>
    </source>
</evidence>
<accession>A0A0F9PPI9</accession>